<organism evidence="2 3">
    <name type="scientific">Deefgea tanakiae</name>
    <dbReference type="NCBI Taxonomy" id="2865840"/>
    <lineage>
        <taxon>Bacteria</taxon>
        <taxon>Pseudomonadati</taxon>
        <taxon>Pseudomonadota</taxon>
        <taxon>Betaproteobacteria</taxon>
        <taxon>Neisseriales</taxon>
        <taxon>Chitinibacteraceae</taxon>
        <taxon>Deefgea</taxon>
    </lineage>
</organism>
<accession>A0ABX8Z1T0</accession>
<protein>
    <submittedName>
        <fullName evidence="2">Uncharacterized protein</fullName>
    </submittedName>
</protein>
<dbReference type="EMBL" id="CP081150">
    <property type="protein sequence ID" value="QZA76528.1"/>
    <property type="molecule type" value="Genomic_DNA"/>
</dbReference>
<keyword evidence="3" id="KW-1185">Reference proteome</keyword>
<sequence length="67" mass="7048">MSCATLARSEFERRLANCRTDGVSWRSGARGLQGAAQDPLLARLAGETADSPPAPAGSATQPKTYKK</sequence>
<gene>
    <name evidence="2" type="ORF">K4H28_09280</name>
</gene>
<feature type="region of interest" description="Disordered" evidence="1">
    <location>
        <begin position="26"/>
        <end position="67"/>
    </location>
</feature>
<evidence type="ECO:0000313" key="2">
    <source>
        <dbReference type="EMBL" id="QZA76528.1"/>
    </source>
</evidence>
<feature type="compositionally biased region" description="Polar residues" evidence="1">
    <location>
        <begin position="58"/>
        <end position="67"/>
    </location>
</feature>
<dbReference type="RefSeq" id="WP_221004934.1">
    <property type="nucleotide sequence ID" value="NZ_CP081150.1"/>
</dbReference>
<reference evidence="2 3" key="1">
    <citation type="submission" date="2021-08" db="EMBL/GenBank/DDBJ databases">
        <title>complete genome sequencing of Deefgea sp. D25.</title>
        <authorList>
            <person name="Bae J.-W."/>
            <person name="Gim D.-H."/>
        </authorList>
    </citation>
    <scope>NUCLEOTIDE SEQUENCE [LARGE SCALE GENOMIC DNA]</scope>
    <source>
        <strain evidence="2 3">D25</strain>
    </source>
</reference>
<evidence type="ECO:0000256" key="1">
    <source>
        <dbReference type="SAM" id="MobiDB-lite"/>
    </source>
</evidence>
<evidence type="ECO:0000313" key="3">
    <source>
        <dbReference type="Proteomes" id="UP000825679"/>
    </source>
</evidence>
<dbReference type="Proteomes" id="UP000825679">
    <property type="component" value="Chromosome"/>
</dbReference>
<proteinExistence type="predicted"/>
<name>A0ABX8Z1T0_9NEIS</name>